<protein>
    <submittedName>
        <fullName evidence="2">Uncharacterized protein</fullName>
    </submittedName>
</protein>
<feature type="region of interest" description="Disordered" evidence="1">
    <location>
        <begin position="77"/>
        <end position="106"/>
    </location>
</feature>
<gene>
    <name evidence="2" type="ORF">KC19_3G238400</name>
</gene>
<reference evidence="2" key="1">
    <citation type="submission" date="2020-06" db="EMBL/GenBank/DDBJ databases">
        <title>WGS assembly of Ceratodon purpureus strain R40.</title>
        <authorList>
            <person name="Carey S.B."/>
            <person name="Jenkins J."/>
            <person name="Shu S."/>
            <person name="Lovell J.T."/>
            <person name="Sreedasyam A."/>
            <person name="Maumus F."/>
            <person name="Tiley G.P."/>
            <person name="Fernandez-Pozo N."/>
            <person name="Barry K."/>
            <person name="Chen C."/>
            <person name="Wang M."/>
            <person name="Lipzen A."/>
            <person name="Daum C."/>
            <person name="Saski C.A."/>
            <person name="Payton A.C."/>
            <person name="Mcbreen J.C."/>
            <person name="Conrad R.E."/>
            <person name="Kollar L.M."/>
            <person name="Olsson S."/>
            <person name="Huttunen S."/>
            <person name="Landis J.B."/>
            <person name="Wickett N.J."/>
            <person name="Johnson M.G."/>
            <person name="Rensing S.A."/>
            <person name="Grimwood J."/>
            <person name="Schmutz J."/>
            <person name="Mcdaniel S.F."/>
        </authorList>
    </citation>
    <scope>NUCLEOTIDE SEQUENCE</scope>
    <source>
        <strain evidence="2">R40</strain>
    </source>
</reference>
<sequence length="106" mass="11912">MGRESIKITPKQCIRFNDQDKNQHNEYKQFLINQTLASTTSSHPKPLHHSTRNSKDSIHCPETHLANNTRTFLAAQQPRPATATPLTAIQLKAPSLHRQGKPPPNS</sequence>
<proteinExistence type="predicted"/>
<dbReference type="EMBL" id="CM026423">
    <property type="protein sequence ID" value="KAG0584841.1"/>
    <property type="molecule type" value="Genomic_DNA"/>
</dbReference>
<accession>A0A8T0IPW2</accession>
<name>A0A8T0IPW2_CERPU</name>
<evidence type="ECO:0000313" key="3">
    <source>
        <dbReference type="Proteomes" id="UP000822688"/>
    </source>
</evidence>
<organism evidence="2 3">
    <name type="scientific">Ceratodon purpureus</name>
    <name type="common">Fire moss</name>
    <name type="synonym">Dicranum purpureum</name>
    <dbReference type="NCBI Taxonomy" id="3225"/>
    <lineage>
        <taxon>Eukaryota</taxon>
        <taxon>Viridiplantae</taxon>
        <taxon>Streptophyta</taxon>
        <taxon>Embryophyta</taxon>
        <taxon>Bryophyta</taxon>
        <taxon>Bryophytina</taxon>
        <taxon>Bryopsida</taxon>
        <taxon>Dicranidae</taxon>
        <taxon>Pseudoditrichales</taxon>
        <taxon>Ditrichaceae</taxon>
        <taxon>Ceratodon</taxon>
    </lineage>
</organism>
<feature type="compositionally biased region" description="Low complexity" evidence="1">
    <location>
        <begin position="77"/>
        <end position="88"/>
    </location>
</feature>
<dbReference type="AlphaFoldDB" id="A0A8T0IPW2"/>
<keyword evidence="3" id="KW-1185">Reference proteome</keyword>
<dbReference type="Proteomes" id="UP000822688">
    <property type="component" value="Chromosome 3"/>
</dbReference>
<comment type="caution">
    <text evidence="2">The sequence shown here is derived from an EMBL/GenBank/DDBJ whole genome shotgun (WGS) entry which is preliminary data.</text>
</comment>
<feature type="region of interest" description="Disordered" evidence="1">
    <location>
        <begin position="36"/>
        <end position="61"/>
    </location>
</feature>
<evidence type="ECO:0000256" key="1">
    <source>
        <dbReference type="SAM" id="MobiDB-lite"/>
    </source>
</evidence>
<evidence type="ECO:0000313" key="2">
    <source>
        <dbReference type="EMBL" id="KAG0584841.1"/>
    </source>
</evidence>